<reference evidence="7 8" key="1">
    <citation type="submission" date="2020-03" db="EMBL/GenBank/DDBJ databases">
        <authorList>
            <person name="Kim M.K."/>
        </authorList>
    </citation>
    <scope>NUCLEOTIDE SEQUENCE [LARGE SCALE GENOMIC DNA]</scope>
    <source>
        <strain evidence="7 8">BT328</strain>
    </source>
</reference>
<dbReference type="Proteomes" id="UP000501802">
    <property type="component" value="Chromosome"/>
</dbReference>
<dbReference type="InterPro" id="IPR011701">
    <property type="entry name" value="MFS"/>
</dbReference>
<feature type="transmembrane region" description="Helical" evidence="5">
    <location>
        <begin position="99"/>
        <end position="120"/>
    </location>
</feature>
<dbReference type="PANTHER" id="PTHR23508:SF10">
    <property type="entry name" value="CARBOXYLIC ACID TRANSPORTER PROTEIN HOMOLOG"/>
    <property type="match status" value="1"/>
</dbReference>
<keyword evidence="4 5" id="KW-0472">Membrane</keyword>
<evidence type="ECO:0000259" key="6">
    <source>
        <dbReference type="PROSITE" id="PS50850"/>
    </source>
</evidence>
<feature type="transmembrane region" description="Helical" evidence="5">
    <location>
        <begin position="334"/>
        <end position="356"/>
    </location>
</feature>
<dbReference type="InterPro" id="IPR020846">
    <property type="entry name" value="MFS_dom"/>
</dbReference>
<accession>A0A6G9ANZ8</accession>
<comment type="subcellular location">
    <subcellularLocation>
        <location evidence="1">Membrane</location>
        <topology evidence="1">Multi-pass membrane protein</topology>
    </subcellularLocation>
</comment>
<dbReference type="KEGG" id="spib:G8759_15595"/>
<dbReference type="GO" id="GO:0005886">
    <property type="term" value="C:plasma membrane"/>
    <property type="evidence" value="ECO:0007669"/>
    <property type="project" value="TreeGrafter"/>
</dbReference>
<feature type="transmembrane region" description="Helical" evidence="5">
    <location>
        <begin position="132"/>
        <end position="153"/>
    </location>
</feature>
<keyword evidence="3 5" id="KW-1133">Transmembrane helix</keyword>
<feature type="transmembrane region" description="Helical" evidence="5">
    <location>
        <begin position="190"/>
        <end position="210"/>
    </location>
</feature>
<feature type="transmembrane region" description="Helical" evidence="5">
    <location>
        <begin position="397"/>
        <end position="417"/>
    </location>
</feature>
<evidence type="ECO:0000256" key="3">
    <source>
        <dbReference type="ARBA" id="ARBA00022989"/>
    </source>
</evidence>
<dbReference type="InterPro" id="IPR036259">
    <property type="entry name" value="MFS_trans_sf"/>
</dbReference>
<dbReference type="RefSeq" id="WP_167209495.1">
    <property type="nucleotide sequence ID" value="NZ_CP050063.1"/>
</dbReference>
<name>A0A6G9ANZ8_9BACT</name>
<feature type="transmembrane region" description="Helical" evidence="5">
    <location>
        <begin position="311"/>
        <end position="328"/>
    </location>
</feature>
<evidence type="ECO:0000256" key="4">
    <source>
        <dbReference type="ARBA" id="ARBA00023136"/>
    </source>
</evidence>
<feature type="transmembrane region" description="Helical" evidence="5">
    <location>
        <begin position="243"/>
        <end position="261"/>
    </location>
</feature>
<proteinExistence type="predicted"/>
<keyword evidence="8" id="KW-1185">Reference proteome</keyword>
<feature type="transmembrane region" description="Helical" evidence="5">
    <location>
        <begin position="74"/>
        <end position="92"/>
    </location>
</feature>
<evidence type="ECO:0000256" key="5">
    <source>
        <dbReference type="SAM" id="Phobius"/>
    </source>
</evidence>
<feature type="transmembrane region" description="Helical" evidence="5">
    <location>
        <begin position="27"/>
        <end position="54"/>
    </location>
</feature>
<feature type="transmembrane region" description="Helical" evidence="5">
    <location>
        <begin position="165"/>
        <end position="184"/>
    </location>
</feature>
<dbReference type="SUPFAM" id="SSF103473">
    <property type="entry name" value="MFS general substrate transporter"/>
    <property type="match status" value="1"/>
</dbReference>
<dbReference type="PANTHER" id="PTHR23508">
    <property type="entry name" value="CARBOXYLIC ACID TRANSPORTER PROTEIN HOMOLOG"/>
    <property type="match status" value="1"/>
</dbReference>
<dbReference type="EMBL" id="CP050063">
    <property type="protein sequence ID" value="QIP13933.1"/>
    <property type="molecule type" value="Genomic_DNA"/>
</dbReference>
<evidence type="ECO:0000256" key="1">
    <source>
        <dbReference type="ARBA" id="ARBA00004141"/>
    </source>
</evidence>
<dbReference type="AlphaFoldDB" id="A0A6G9ANZ8"/>
<dbReference type="Pfam" id="PF07690">
    <property type="entry name" value="MFS_1"/>
    <property type="match status" value="1"/>
</dbReference>
<gene>
    <name evidence="7" type="ORF">G8759_15595</name>
</gene>
<sequence length="432" mass="46414">MVVPDASSKPAGGSVQPNRQRAAPIGLFSLPVIVAALGYFVDIYDLLLFGIVRVPSLKDLGLAPDQISTIGGRIINWQMAGLLLGGILWGVLGDKRGRLSVLFGSIITYSIANIACGFVKHVTFMDPVTYYALMRFVAGVGLAGELGAGITLVSEILPKEKRAIATSLVAGIGVLGAVVAYFTVKLFDWETAFFVGGGLGFGLLLLRIGVIESGMFTSITEQKHVSRGNFFAFFTNADRLSRYLKCIGIGIPTWFITGILASFSNEFGRALGIAEEIQPGLAITWLYIGMAIGDLSNGFISQSLKSRKKAIALFMAIALVFSLLYLYIGIKSATIFYCLCLGLGFGNGYWAMFVTISAEQFGTNLRATAATTIPNMVRAFLIPMTLSYQALKPSLNIINAGAIVGLVSFIIGFYAILTIPETHDKDLNYLEE</sequence>
<evidence type="ECO:0000313" key="7">
    <source>
        <dbReference type="EMBL" id="QIP13933.1"/>
    </source>
</evidence>
<evidence type="ECO:0000313" key="8">
    <source>
        <dbReference type="Proteomes" id="UP000501802"/>
    </source>
</evidence>
<keyword evidence="2 5" id="KW-0812">Transmembrane</keyword>
<feature type="transmembrane region" description="Helical" evidence="5">
    <location>
        <begin position="281"/>
        <end position="299"/>
    </location>
</feature>
<evidence type="ECO:0000256" key="2">
    <source>
        <dbReference type="ARBA" id="ARBA00022692"/>
    </source>
</evidence>
<dbReference type="GO" id="GO:0046943">
    <property type="term" value="F:carboxylic acid transmembrane transporter activity"/>
    <property type="evidence" value="ECO:0007669"/>
    <property type="project" value="TreeGrafter"/>
</dbReference>
<organism evidence="7 8">
    <name type="scientific">Spirosoma aureum</name>
    <dbReference type="NCBI Taxonomy" id="2692134"/>
    <lineage>
        <taxon>Bacteria</taxon>
        <taxon>Pseudomonadati</taxon>
        <taxon>Bacteroidota</taxon>
        <taxon>Cytophagia</taxon>
        <taxon>Cytophagales</taxon>
        <taxon>Cytophagaceae</taxon>
        <taxon>Spirosoma</taxon>
    </lineage>
</organism>
<dbReference type="Gene3D" id="1.20.1250.20">
    <property type="entry name" value="MFS general substrate transporter like domains"/>
    <property type="match status" value="2"/>
</dbReference>
<protein>
    <submittedName>
        <fullName evidence="7">MFS transporter</fullName>
    </submittedName>
</protein>
<feature type="domain" description="Major facilitator superfamily (MFS) profile" evidence="6">
    <location>
        <begin position="31"/>
        <end position="423"/>
    </location>
</feature>
<dbReference type="PROSITE" id="PS50850">
    <property type="entry name" value="MFS"/>
    <property type="match status" value="1"/>
</dbReference>